<dbReference type="PROSITE" id="PS51007">
    <property type="entry name" value="CYTC"/>
    <property type="match status" value="1"/>
</dbReference>
<dbReference type="OrthoDB" id="9811395at2"/>
<dbReference type="Proteomes" id="UP000192266">
    <property type="component" value="Unassembled WGS sequence"/>
</dbReference>
<evidence type="ECO:0000256" key="4">
    <source>
        <dbReference type="PROSITE-ProRule" id="PRU00433"/>
    </source>
</evidence>
<dbReference type="PROSITE" id="PS51257">
    <property type="entry name" value="PROKAR_LIPOPROTEIN"/>
    <property type="match status" value="1"/>
</dbReference>
<gene>
    <name evidence="6" type="ORF">SAMN00120144_0129</name>
</gene>
<organism evidence="6 7">
    <name type="scientific">Hymenobacter roseosalivarius DSM 11622</name>
    <dbReference type="NCBI Taxonomy" id="645990"/>
    <lineage>
        <taxon>Bacteria</taxon>
        <taxon>Pseudomonadati</taxon>
        <taxon>Bacteroidota</taxon>
        <taxon>Cytophagia</taxon>
        <taxon>Cytophagales</taxon>
        <taxon>Hymenobacteraceae</taxon>
        <taxon>Hymenobacter</taxon>
    </lineage>
</organism>
<name>A0A1W1W144_9BACT</name>
<evidence type="ECO:0000313" key="6">
    <source>
        <dbReference type="EMBL" id="SMB99318.1"/>
    </source>
</evidence>
<evidence type="ECO:0000256" key="1">
    <source>
        <dbReference type="ARBA" id="ARBA00022617"/>
    </source>
</evidence>
<protein>
    <submittedName>
        <fullName evidence="6">Cytochrome c class I</fullName>
    </submittedName>
</protein>
<dbReference type="InterPro" id="IPR009056">
    <property type="entry name" value="Cyt_c-like_dom"/>
</dbReference>
<evidence type="ECO:0000313" key="7">
    <source>
        <dbReference type="Proteomes" id="UP000192266"/>
    </source>
</evidence>
<keyword evidence="3 4" id="KW-0408">Iron</keyword>
<dbReference type="SUPFAM" id="SSF46626">
    <property type="entry name" value="Cytochrome c"/>
    <property type="match status" value="1"/>
</dbReference>
<accession>A0A1W1W144</accession>
<dbReference type="EMBL" id="FWWW01000091">
    <property type="protein sequence ID" value="SMB99318.1"/>
    <property type="molecule type" value="Genomic_DNA"/>
</dbReference>
<feature type="domain" description="Cytochrome c" evidence="5">
    <location>
        <begin position="27"/>
        <end position="116"/>
    </location>
</feature>
<proteinExistence type="predicted"/>
<reference evidence="6 7" key="1">
    <citation type="submission" date="2017-04" db="EMBL/GenBank/DDBJ databases">
        <authorList>
            <person name="Afonso C.L."/>
            <person name="Miller P.J."/>
            <person name="Scott M.A."/>
            <person name="Spackman E."/>
            <person name="Goraichik I."/>
            <person name="Dimitrov K.M."/>
            <person name="Suarez D.L."/>
            <person name="Swayne D.E."/>
        </authorList>
    </citation>
    <scope>NUCLEOTIDE SEQUENCE [LARGE SCALE GENOMIC DNA]</scope>
    <source>
        <strain evidence="6 7">DSM 11622</strain>
    </source>
</reference>
<keyword evidence="7" id="KW-1185">Reference proteome</keyword>
<dbReference type="InterPro" id="IPR051459">
    <property type="entry name" value="Cytochrome_c-type_DH"/>
</dbReference>
<dbReference type="Gene3D" id="1.10.760.10">
    <property type="entry name" value="Cytochrome c-like domain"/>
    <property type="match status" value="1"/>
</dbReference>
<dbReference type="RefSeq" id="WP_084447202.1">
    <property type="nucleotide sequence ID" value="NZ_FWWW01000091.1"/>
</dbReference>
<dbReference type="InterPro" id="IPR036909">
    <property type="entry name" value="Cyt_c-like_dom_sf"/>
</dbReference>
<evidence type="ECO:0000256" key="3">
    <source>
        <dbReference type="ARBA" id="ARBA00023004"/>
    </source>
</evidence>
<evidence type="ECO:0000256" key="2">
    <source>
        <dbReference type="ARBA" id="ARBA00022723"/>
    </source>
</evidence>
<dbReference type="AlphaFoldDB" id="A0A1W1W144"/>
<dbReference type="GO" id="GO:0009055">
    <property type="term" value="F:electron transfer activity"/>
    <property type="evidence" value="ECO:0007669"/>
    <property type="project" value="InterPro"/>
</dbReference>
<dbReference type="STRING" id="645990.SAMN00120144_0129"/>
<keyword evidence="2 4" id="KW-0479">Metal-binding</keyword>
<evidence type="ECO:0000259" key="5">
    <source>
        <dbReference type="PROSITE" id="PS51007"/>
    </source>
</evidence>
<dbReference type="PANTHER" id="PTHR35008:SF8">
    <property type="entry name" value="ALCOHOL DEHYDROGENASE CYTOCHROME C SUBUNIT"/>
    <property type="match status" value="1"/>
</dbReference>
<keyword evidence="1 4" id="KW-0349">Heme</keyword>
<dbReference type="GO" id="GO:0020037">
    <property type="term" value="F:heme binding"/>
    <property type="evidence" value="ECO:0007669"/>
    <property type="project" value="InterPro"/>
</dbReference>
<dbReference type="PANTHER" id="PTHR35008">
    <property type="entry name" value="BLL4482 PROTEIN-RELATED"/>
    <property type="match status" value="1"/>
</dbReference>
<sequence>MRWRAADWLRLGGFLAAGTLAAGCFTERQNAGAKLYAQHCAHCHGDEGQGLRRLIPPLAGADYVAQNRSGLACLVRRGVNGPMVVNGIAFNQVMPGHEDLTDSEITNLLNFVQSSWGNKGEPYTIREVSERLQGCAGSDGQ</sequence>
<dbReference type="Pfam" id="PF00034">
    <property type="entry name" value="Cytochrom_C"/>
    <property type="match status" value="1"/>
</dbReference>
<dbReference type="GO" id="GO:0046872">
    <property type="term" value="F:metal ion binding"/>
    <property type="evidence" value="ECO:0007669"/>
    <property type="project" value="UniProtKB-KW"/>
</dbReference>